<proteinExistence type="predicted"/>
<gene>
    <name evidence="2" type="ORF">FGK64_19235</name>
</gene>
<evidence type="ECO:0000313" key="3">
    <source>
        <dbReference type="Proteomes" id="UP001191082"/>
    </source>
</evidence>
<name>A0ABY2X722_9RHOB</name>
<comment type="caution">
    <text evidence="2">The sequence shown here is derived from an EMBL/GenBank/DDBJ whole genome shotgun (WGS) entry which is preliminary data.</text>
</comment>
<dbReference type="EMBL" id="VCPC01000004">
    <property type="protein sequence ID" value="TMV10888.1"/>
    <property type="molecule type" value="Genomic_DNA"/>
</dbReference>
<dbReference type="RefSeq" id="WP_138865459.1">
    <property type="nucleotide sequence ID" value="NZ_VCPC01000004.1"/>
</dbReference>
<evidence type="ECO:0000313" key="2">
    <source>
        <dbReference type="EMBL" id="TMV10888.1"/>
    </source>
</evidence>
<feature type="region of interest" description="Disordered" evidence="1">
    <location>
        <begin position="144"/>
        <end position="174"/>
    </location>
</feature>
<reference evidence="2 3" key="1">
    <citation type="submission" date="2019-05" db="EMBL/GenBank/DDBJ databases">
        <title>Marivita sp. nov. isolated from sea sediment.</title>
        <authorList>
            <person name="Kim W."/>
        </authorList>
    </citation>
    <scope>NUCLEOTIDE SEQUENCE [LARGE SCALE GENOMIC DNA]</scope>
    <source>
        <strain evidence="2 3">CAU 1492</strain>
    </source>
</reference>
<dbReference type="InterPro" id="IPR021395">
    <property type="entry name" value="DUF3035"/>
</dbReference>
<organism evidence="2 3">
    <name type="scientific">Arenibacterium halophilum</name>
    <dbReference type="NCBI Taxonomy" id="2583821"/>
    <lineage>
        <taxon>Bacteria</taxon>
        <taxon>Pseudomonadati</taxon>
        <taxon>Pseudomonadota</taxon>
        <taxon>Alphaproteobacteria</taxon>
        <taxon>Rhodobacterales</taxon>
        <taxon>Paracoccaceae</taxon>
        <taxon>Arenibacterium</taxon>
    </lineage>
</organism>
<sequence>MRAVVGLIVVSLALGVSGCSKKGLMDLRHNGNGPDEFMVLPNKPLDMPDRMAALPAPTPGGANRADATPKADAVAALGGRPDALVPQGASAADGALVAQVSRYGVPANTREVLAEEDAKFRKRQARGTRIRLFPVDRYKQAYRRSALDPFNQTEQFRRAGAETPTSPPVKRRRR</sequence>
<evidence type="ECO:0000256" key="1">
    <source>
        <dbReference type="SAM" id="MobiDB-lite"/>
    </source>
</evidence>
<keyword evidence="3" id="KW-1185">Reference proteome</keyword>
<accession>A0ABY2X722</accession>
<dbReference type="Pfam" id="PF11233">
    <property type="entry name" value="DUF3035"/>
    <property type="match status" value="1"/>
</dbReference>
<protein>
    <submittedName>
        <fullName evidence="2">DUF3035 domain-containing protein</fullName>
    </submittedName>
</protein>
<dbReference type="PROSITE" id="PS51257">
    <property type="entry name" value="PROKAR_LIPOPROTEIN"/>
    <property type="match status" value="1"/>
</dbReference>
<dbReference type="Proteomes" id="UP001191082">
    <property type="component" value="Unassembled WGS sequence"/>
</dbReference>